<dbReference type="SUPFAM" id="SSF52058">
    <property type="entry name" value="L domain-like"/>
    <property type="match status" value="1"/>
</dbReference>
<dbReference type="Pfam" id="PF00560">
    <property type="entry name" value="LRR_1"/>
    <property type="match status" value="1"/>
</dbReference>
<evidence type="ECO:0000313" key="3">
    <source>
        <dbReference type="EMBL" id="ORY51065.1"/>
    </source>
</evidence>
<dbReference type="SUPFAM" id="SSF81383">
    <property type="entry name" value="F-box domain"/>
    <property type="match status" value="1"/>
</dbReference>
<proteinExistence type="predicted"/>
<gene>
    <name evidence="3" type="ORF">BCR33DRAFT_712985</name>
</gene>
<dbReference type="PROSITE" id="PS50181">
    <property type="entry name" value="FBOX"/>
    <property type="match status" value="1"/>
</dbReference>
<keyword evidence="4" id="KW-1185">Reference proteome</keyword>
<feature type="compositionally biased region" description="Low complexity" evidence="1">
    <location>
        <begin position="59"/>
        <end position="68"/>
    </location>
</feature>
<dbReference type="Pfam" id="PF13855">
    <property type="entry name" value="LRR_8"/>
    <property type="match status" value="1"/>
</dbReference>
<dbReference type="EMBL" id="MCGO01000006">
    <property type="protein sequence ID" value="ORY51065.1"/>
    <property type="molecule type" value="Genomic_DNA"/>
</dbReference>
<sequence length="240" mass="26111">MPTTHPNQPTLSTLPIDVLLQILRWIHPLTVFRYTRLSHLFHTLIHPSPSHPSKHTSPHSHPTNPYSHLHPRSTDSSSTHITRFPNPRTAMDDGVCEPGGIPAALGYCESLTVLSMYNTDRIGSIPRELGNLLMLQSLILRKNGLSGVIPGELGNLFAGLGKLRELNISRTAVSGGIPLEWGGLVNLEVLVLSHNLNLSGTIPVEIGGMVSLQRLDLSNCNLGGSIPEEICKNLGLFVSR</sequence>
<feature type="region of interest" description="Disordered" evidence="1">
    <location>
        <begin position="48"/>
        <end position="93"/>
    </location>
</feature>
<dbReference type="InterPro" id="IPR032675">
    <property type="entry name" value="LRR_dom_sf"/>
</dbReference>
<name>A0A1Y2CXK1_9FUNG</name>
<dbReference type="STRING" id="329046.A0A1Y2CXK1"/>
<dbReference type="InterPro" id="IPR001611">
    <property type="entry name" value="Leu-rich_rpt"/>
</dbReference>
<protein>
    <submittedName>
        <fullName evidence="3">L domain-like protein</fullName>
    </submittedName>
</protein>
<feature type="domain" description="F-box" evidence="2">
    <location>
        <begin position="8"/>
        <end position="45"/>
    </location>
</feature>
<dbReference type="OrthoDB" id="676979at2759"/>
<dbReference type="InterPro" id="IPR001810">
    <property type="entry name" value="F-box_dom"/>
</dbReference>
<comment type="caution">
    <text evidence="3">The sequence shown here is derived from an EMBL/GenBank/DDBJ whole genome shotgun (WGS) entry which is preliminary data.</text>
</comment>
<reference evidence="3 4" key="1">
    <citation type="submission" date="2016-07" db="EMBL/GenBank/DDBJ databases">
        <title>Pervasive Adenine N6-methylation of Active Genes in Fungi.</title>
        <authorList>
            <consortium name="DOE Joint Genome Institute"/>
            <person name="Mondo S.J."/>
            <person name="Dannebaum R.O."/>
            <person name="Kuo R.C."/>
            <person name="Labutti K."/>
            <person name="Haridas S."/>
            <person name="Kuo A."/>
            <person name="Salamov A."/>
            <person name="Ahrendt S.R."/>
            <person name="Lipzen A."/>
            <person name="Sullivan W."/>
            <person name="Andreopoulos W.B."/>
            <person name="Clum A."/>
            <person name="Lindquist E."/>
            <person name="Daum C."/>
            <person name="Ramamoorthy G.K."/>
            <person name="Gryganskyi A."/>
            <person name="Culley D."/>
            <person name="Magnuson J.K."/>
            <person name="James T.Y."/>
            <person name="O'Malley M.A."/>
            <person name="Stajich J.E."/>
            <person name="Spatafora J.W."/>
            <person name="Visel A."/>
            <person name="Grigoriev I.V."/>
        </authorList>
    </citation>
    <scope>NUCLEOTIDE SEQUENCE [LARGE SCALE GENOMIC DNA]</scope>
    <source>
        <strain evidence="3 4">JEL800</strain>
    </source>
</reference>
<dbReference type="Gene3D" id="3.80.10.10">
    <property type="entry name" value="Ribonuclease Inhibitor"/>
    <property type="match status" value="2"/>
</dbReference>
<organism evidence="3 4">
    <name type="scientific">Rhizoclosmatium globosum</name>
    <dbReference type="NCBI Taxonomy" id="329046"/>
    <lineage>
        <taxon>Eukaryota</taxon>
        <taxon>Fungi</taxon>
        <taxon>Fungi incertae sedis</taxon>
        <taxon>Chytridiomycota</taxon>
        <taxon>Chytridiomycota incertae sedis</taxon>
        <taxon>Chytridiomycetes</taxon>
        <taxon>Chytridiales</taxon>
        <taxon>Chytriomycetaceae</taxon>
        <taxon>Rhizoclosmatium</taxon>
    </lineage>
</organism>
<dbReference type="InterPro" id="IPR052592">
    <property type="entry name" value="LRR-RLK"/>
</dbReference>
<dbReference type="PANTHER" id="PTHR48054:SF82">
    <property type="entry name" value="LRR RECEPTOR-LIKE SERINE_THREONINE-PROTEIN KINASE FLS2"/>
    <property type="match status" value="1"/>
</dbReference>
<accession>A0A1Y2CXK1</accession>
<dbReference type="Proteomes" id="UP000193642">
    <property type="component" value="Unassembled WGS sequence"/>
</dbReference>
<evidence type="ECO:0000259" key="2">
    <source>
        <dbReference type="PROSITE" id="PS50181"/>
    </source>
</evidence>
<evidence type="ECO:0000313" key="4">
    <source>
        <dbReference type="Proteomes" id="UP000193642"/>
    </source>
</evidence>
<dbReference type="PANTHER" id="PTHR48054">
    <property type="entry name" value="RECEPTOR KINASE-LIKE PROTEIN XA21"/>
    <property type="match status" value="1"/>
</dbReference>
<dbReference type="AlphaFoldDB" id="A0A1Y2CXK1"/>
<dbReference type="InterPro" id="IPR036047">
    <property type="entry name" value="F-box-like_dom_sf"/>
</dbReference>
<evidence type="ECO:0000256" key="1">
    <source>
        <dbReference type="SAM" id="MobiDB-lite"/>
    </source>
</evidence>